<proteinExistence type="predicted"/>
<dbReference type="AlphaFoldDB" id="K9EWS9"/>
<sequence length="207" mass="22240">MGKLGTAIGRLVANAGHELFLLSRPEDSIRELTISVMLPDSSTLPLEEMKQIADIIILAVPQSALADLDLDKTRGIIVDATNAWETTYTSPALDNSADSSEPMESKANPQGFSPIATTYPNLRVVKTLNHAAYTELTAEARQAGEPGRRALGVVSDDPAAQKIVGEFIDSIGFDPYLLPSARAQIIEPNGPAFGARLELADWKKLTK</sequence>
<evidence type="ECO:0000313" key="3">
    <source>
        <dbReference type="EMBL" id="EKU95387.1"/>
    </source>
</evidence>
<name>K9EWS9_9ACTO</name>
<evidence type="ECO:0000259" key="2">
    <source>
        <dbReference type="Pfam" id="PF10727"/>
    </source>
</evidence>
<dbReference type="InterPro" id="IPR036291">
    <property type="entry name" value="NAD(P)-bd_dom_sf"/>
</dbReference>
<evidence type="ECO:0000256" key="1">
    <source>
        <dbReference type="SAM" id="MobiDB-lite"/>
    </source>
</evidence>
<dbReference type="EMBL" id="AGWL01000003">
    <property type="protein sequence ID" value="EKU95387.1"/>
    <property type="molecule type" value="Genomic_DNA"/>
</dbReference>
<dbReference type="HOGENOM" id="CLU_076368_0_0_11"/>
<dbReference type="InterPro" id="IPR019665">
    <property type="entry name" value="OxRdtase/DH_put_Rossmann_dom"/>
</dbReference>
<accession>K9EWS9</accession>
<dbReference type="eggNOG" id="COG2085">
    <property type="taxonomic scope" value="Bacteria"/>
</dbReference>
<keyword evidence="4" id="KW-1185">Reference proteome</keyword>
<feature type="domain" description="Putative oxidoreductase/dehydrogenase Rossmann-like" evidence="2">
    <location>
        <begin position="2"/>
        <end position="68"/>
    </location>
</feature>
<dbReference type="Pfam" id="PF10727">
    <property type="entry name" value="Rossmann-like"/>
    <property type="match status" value="1"/>
</dbReference>
<organism evidence="3 4">
    <name type="scientific">Actinobaculum massiliense ACS-171-V-Col2</name>
    <dbReference type="NCBI Taxonomy" id="883066"/>
    <lineage>
        <taxon>Bacteria</taxon>
        <taxon>Bacillati</taxon>
        <taxon>Actinomycetota</taxon>
        <taxon>Actinomycetes</taxon>
        <taxon>Actinomycetales</taxon>
        <taxon>Actinomycetaceae</taxon>
        <taxon>Actinobaculum</taxon>
    </lineage>
</organism>
<feature type="region of interest" description="Disordered" evidence="1">
    <location>
        <begin position="90"/>
        <end position="112"/>
    </location>
</feature>
<protein>
    <recommendedName>
        <fullName evidence="2">Putative oxidoreductase/dehydrogenase Rossmann-like domain-containing protein</fullName>
    </recommendedName>
</protein>
<comment type="caution">
    <text evidence="3">The sequence shown here is derived from an EMBL/GenBank/DDBJ whole genome shotgun (WGS) entry which is preliminary data.</text>
</comment>
<dbReference type="Proteomes" id="UP000009888">
    <property type="component" value="Unassembled WGS sequence"/>
</dbReference>
<reference evidence="3 4" key="1">
    <citation type="submission" date="2012-09" db="EMBL/GenBank/DDBJ databases">
        <title>The Genome Sequence of Actinobaculum massiliae ACS-171-V-COL2.</title>
        <authorList>
            <consortium name="The Broad Institute Genome Sequencing Platform"/>
            <person name="Earl A."/>
            <person name="Ward D."/>
            <person name="Feldgarden M."/>
            <person name="Gevers D."/>
            <person name="Saerens B."/>
            <person name="Vaneechoutte M."/>
            <person name="Walker B."/>
            <person name="Young S.K."/>
            <person name="Zeng Q."/>
            <person name="Gargeya S."/>
            <person name="Fitzgerald M."/>
            <person name="Haas B."/>
            <person name="Abouelleil A."/>
            <person name="Alvarado L."/>
            <person name="Arachchi H.M."/>
            <person name="Berlin A."/>
            <person name="Chapman S.B."/>
            <person name="Goldberg J."/>
            <person name="Griggs A."/>
            <person name="Gujja S."/>
            <person name="Hansen M."/>
            <person name="Howarth C."/>
            <person name="Imamovic A."/>
            <person name="Larimer J."/>
            <person name="McCowen C."/>
            <person name="Montmayeur A."/>
            <person name="Murphy C."/>
            <person name="Neiman D."/>
            <person name="Pearson M."/>
            <person name="Priest M."/>
            <person name="Roberts A."/>
            <person name="Saif S."/>
            <person name="Shea T."/>
            <person name="Sisk P."/>
            <person name="Sykes S."/>
            <person name="Wortman J."/>
            <person name="Nusbaum C."/>
            <person name="Birren B."/>
        </authorList>
    </citation>
    <scope>NUCLEOTIDE SEQUENCE [LARGE SCALE GENOMIC DNA]</scope>
    <source>
        <strain evidence="4">ACS-171-V-Col2</strain>
    </source>
</reference>
<gene>
    <name evidence="3" type="ORF">HMPREF9233_00752</name>
</gene>
<dbReference type="Gene3D" id="3.40.50.720">
    <property type="entry name" value="NAD(P)-binding Rossmann-like Domain"/>
    <property type="match status" value="1"/>
</dbReference>
<dbReference type="PATRIC" id="fig|883066.3.peg.778"/>
<dbReference type="SUPFAM" id="SSF51735">
    <property type="entry name" value="NAD(P)-binding Rossmann-fold domains"/>
    <property type="match status" value="1"/>
</dbReference>
<feature type="compositionally biased region" description="Polar residues" evidence="1">
    <location>
        <begin position="90"/>
        <end position="99"/>
    </location>
</feature>
<evidence type="ECO:0000313" key="4">
    <source>
        <dbReference type="Proteomes" id="UP000009888"/>
    </source>
</evidence>